<dbReference type="GO" id="GO:0000976">
    <property type="term" value="F:transcription cis-regulatory region binding"/>
    <property type="evidence" value="ECO:0007669"/>
    <property type="project" value="TreeGrafter"/>
</dbReference>
<dbReference type="InterPro" id="IPR018062">
    <property type="entry name" value="HTH_AraC-typ_CS"/>
</dbReference>
<dbReference type="Proteomes" id="UP000672934">
    <property type="component" value="Unassembled WGS sequence"/>
</dbReference>
<dbReference type="SMART" id="SM00342">
    <property type="entry name" value="HTH_ARAC"/>
    <property type="match status" value="1"/>
</dbReference>
<keyword evidence="3" id="KW-0804">Transcription</keyword>
<keyword evidence="6" id="KW-1185">Reference proteome</keyword>
<comment type="caution">
    <text evidence="5">The sequence shown here is derived from an EMBL/GenBank/DDBJ whole genome shotgun (WGS) entry which is preliminary data.</text>
</comment>
<feature type="domain" description="HTH araC/xylS-type" evidence="4">
    <location>
        <begin position="232"/>
        <end position="330"/>
    </location>
</feature>
<dbReference type="EMBL" id="CAJPUY010000046">
    <property type="protein sequence ID" value="CAG2158396.1"/>
    <property type="molecule type" value="Genomic_DNA"/>
</dbReference>
<sequence length="354" mass="39000">MNRLVRSATLSGYQEVARSAGLDPLLLLSKAGIPSSALDSTDALIPADAVCELLEMSATASGVEDFGLRMCESRQLSILGPISTVVQDAKSLRHALAAMIRYLALYSEAALLDIEECGNVFILHLSLMADTLTPTRQAHEMVLGALSRMLRELLGPGWRARRICLTHSAPRQSATRLRVLGDAVTYGHDFNGIVCDRRDLDLVPSRANPGVVNNAHIYLDTMLARTNQSLAERIRRMVFSSLRTGNCSIEQVAVELGVGRRTIHRRLTLEGLTFSAIFDEVRAARAIQYLGQTEQPISYVAEMLGFSMHSAFTRWFRDRFGCSPSDWRARRWPSGRCSIIGRSPNASGTQRLPG</sequence>
<dbReference type="Gene3D" id="1.10.10.60">
    <property type="entry name" value="Homeodomain-like"/>
    <property type="match status" value="1"/>
</dbReference>
<dbReference type="GO" id="GO:0005829">
    <property type="term" value="C:cytosol"/>
    <property type="evidence" value="ECO:0007669"/>
    <property type="project" value="TreeGrafter"/>
</dbReference>
<gene>
    <name evidence="5" type="primary">virS_12</name>
    <name evidence="5" type="ORF">LMG31506_06350</name>
</gene>
<dbReference type="PROSITE" id="PS01124">
    <property type="entry name" value="HTH_ARAC_FAMILY_2"/>
    <property type="match status" value="1"/>
</dbReference>
<accession>A0A916J266</accession>
<organism evidence="5 6">
    <name type="scientific">Cupriavidus yeoncheonensis</name>
    <dbReference type="NCBI Taxonomy" id="1462994"/>
    <lineage>
        <taxon>Bacteria</taxon>
        <taxon>Pseudomonadati</taxon>
        <taxon>Pseudomonadota</taxon>
        <taxon>Betaproteobacteria</taxon>
        <taxon>Burkholderiales</taxon>
        <taxon>Burkholderiaceae</taxon>
        <taxon>Cupriavidus</taxon>
    </lineage>
</organism>
<reference evidence="5" key="1">
    <citation type="submission" date="2021-03" db="EMBL/GenBank/DDBJ databases">
        <authorList>
            <person name="Peeters C."/>
        </authorList>
    </citation>
    <scope>NUCLEOTIDE SEQUENCE</scope>
    <source>
        <strain evidence="5">LMG 31506</strain>
    </source>
</reference>
<dbReference type="PANTHER" id="PTHR47894:SF4">
    <property type="entry name" value="HTH-TYPE TRANSCRIPTIONAL REGULATOR GADX"/>
    <property type="match status" value="1"/>
</dbReference>
<keyword evidence="1" id="KW-0805">Transcription regulation</keyword>
<dbReference type="PROSITE" id="PS00041">
    <property type="entry name" value="HTH_ARAC_FAMILY_1"/>
    <property type="match status" value="1"/>
</dbReference>
<dbReference type="InterPro" id="IPR032687">
    <property type="entry name" value="AraC-type_N"/>
</dbReference>
<evidence type="ECO:0000256" key="3">
    <source>
        <dbReference type="ARBA" id="ARBA00023163"/>
    </source>
</evidence>
<dbReference type="RefSeq" id="WP_211951169.1">
    <property type="nucleotide sequence ID" value="NZ_CAJPUY010000046.1"/>
</dbReference>
<dbReference type="PANTHER" id="PTHR47894">
    <property type="entry name" value="HTH-TYPE TRANSCRIPTIONAL REGULATOR GADX"/>
    <property type="match status" value="1"/>
</dbReference>
<evidence type="ECO:0000256" key="1">
    <source>
        <dbReference type="ARBA" id="ARBA00023015"/>
    </source>
</evidence>
<dbReference type="GO" id="GO:0003700">
    <property type="term" value="F:DNA-binding transcription factor activity"/>
    <property type="evidence" value="ECO:0007669"/>
    <property type="project" value="InterPro"/>
</dbReference>
<dbReference type="InterPro" id="IPR009057">
    <property type="entry name" value="Homeodomain-like_sf"/>
</dbReference>
<dbReference type="AlphaFoldDB" id="A0A916J266"/>
<dbReference type="InterPro" id="IPR018060">
    <property type="entry name" value="HTH_AraC"/>
</dbReference>
<dbReference type="Pfam" id="PF12833">
    <property type="entry name" value="HTH_18"/>
    <property type="match status" value="1"/>
</dbReference>
<evidence type="ECO:0000259" key="4">
    <source>
        <dbReference type="PROSITE" id="PS01124"/>
    </source>
</evidence>
<proteinExistence type="predicted"/>
<name>A0A916J266_9BURK</name>
<protein>
    <submittedName>
        <fullName evidence="5">HTH-type transcriptional regulator VirS</fullName>
    </submittedName>
</protein>
<dbReference type="Pfam" id="PF12625">
    <property type="entry name" value="Arabinose_bd"/>
    <property type="match status" value="1"/>
</dbReference>
<keyword evidence="2" id="KW-0238">DNA-binding</keyword>
<evidence type="ECO:0000313" key="5">
    <source>
        <dbReference type="EMBL" id="CAG2158396.1"/>
    </source>
</evidence>
<dbReference type="SUPFAM" id="SSF46689">
    <property type="entry name" value="Homeodomain-like"/>
    <property type="match status" value="1"/>
</dbReference>
<evidence type="ECO:0000313" key="6">
    <source>
        <dbReference type="Proteomes" id="UP000672934"/>
    </source>
</evidence>
<evidence type="ECO:0000256" key="2">
    <source>
        <dbReference type="ARBA" id="ARBA00023125"/>
    </source>
</evidence>